<name>A0A9R0K888_SPIOL</name>
<dbReference type="PANTHER" id="PTHR13539">
    <property type="entry name" value="CALMODULIN-LYSINE N-METHYLTRANSFERASE"/>
    <property type="match status" value="1"/>
</dbReference>
<dbReference type="Pfam" id="PF10294">
    <property type="entry name" value="Methyltransf_16"/>
    <property type="match status" value="1"/>
</dbReference>
<evidence type="ECO:0000256" key="3">
    <source>
        <dbReference type="ARBA" id="ARBA00011914"/>
    </source>
</evidence>
<dbReference type="EC" id="2.1.1.60" evidence="3"/>
<evidence type="ECO:0000256" key="6">
    <source>
        <dbReference type="ARBA" id="ARBA00022603"/>
    </source>
</evidence>
<dbReference type="RefSeq" id="XP_021862226.1">
    <property type="nucleotide sequence ID" value="XM_022006534.2"/>
</dbReference>
<dbReference type="SUPFAM" id="SSF53335">
    <property type="entry name" value="S-adenosyl-L-methionine-dependent methyltransferases"/>
    <property type="match status" value="1"/>
</dbReference>
<keyword evidence="5" id="KW-0963">Cytoplasm</keyword>
<evidence type="ECO:0000256" key="2">
    <source>
        <dbReference type="ARBA" id="ARBA00004496"/>
    </source>
</evidence>
<dbReference type="GO" id="GO:0005737">
    <property type="term" value="C:cytoplasm"/>
    <property type="evidence" value="ECO:0007669"/>
    <property type="project" value="UniProtKB-SubCell"/>
</dbReference>
<keyword evidence="6" id="KW-0489">Methyltransferase</keyword>
<dbReference type="InterPro" id="IPR029063">
    <property type="entry name" value="SAM-dependent_MTases_sf"/>
</dbReference>
<dbReference type="GO" id="GO:0018025">
    <property type="term" value="F:calmodulin-lysine N-methyltransferase activity"/>
    <property type="evidence" value="ECO:0000318"/>
    <property type="project" value="GO_Central"/>
</dbReference>
<dbReference type="AlphaFoldDB" id="A0A9R0K888"/>
<dbReference type="InterPro" id="IPR019410">
    <property type="entry name" value="Methyltransf_16"/>
</dbReference>
<gene>
    <name evidence="10" type="primary">LOC110801204</name>
</gene>
<dbReference type="OrthoDB" id="413520at2759"/>
<evidence type="ECO:0000313" key="10">
    <source>
        <dbReference type="RefSeq" id="XP_021862226.1"/>
    </source>
</evidence>
<evidence type="ECO:0000256" key="1">
    <source>
        <dbReference type="ARBA" id="ARBA00004123"/>
    </source>
</evidence>
<evidence type="ECO:0000313" key="9">
    <source>
        <dbReference type="Proteomes" id="UP000813463"/>
    </source>
</evidence>
<evidence type="ECO:0000256" key="5">
    <source>
        <dbReference type="ARBA" id="ARBA00022490"/>
    </source>
</evidence>
<keyword evidence="7" id="KW-0808">Transferase</keyword>
<dbReference type="KEGG" id="soe:110801204"/>
<dbReference type="Gene3D" id="3.40.50.150">
    <property type="entry name" value="Vaccinia Virus protein VP39"/>
    <property type="match status" value="1"/>
</dbReference>
<accession>A0A9R0K888</accession>
<proteinExistence type="predicted"/>
<reference evidence="10" key="2">
    <citation type="submission" date="2025-08" db="UniProtKB">
        <authorList>
            <consortium name="RefSeq"/>
        </authorList>
    </citation>
    <scope>IDENTIFICATION</scope>
    <source>
        <tissue evidence="10">Leaf</tissue>
    </source>
</reference>
<protein>
    <recommendedName>
        <fullName evidence="4">Calmodulin-lysine N-methyltransferase</fullName>
        <ecNumber evidence="3">2.1.1.60</ecNumber>
    </recommendedName>
</protein>
<dbReference type="GeneID" id="110801204"/>
<organism evidence="9 10">
    <name type="scientific">Spinacia oleracea</name>
    <name type="common">Spinach</name>
    <dbReference type="NCBI Taxonomy" id="3562"/>
    <lineage>
        <taxon>Eukaryota</taxon>
        <taxon>Viridiplantae</taxon>
        <taxon>Streptophyta</taxon>
        <taxon>Embryophyta</taxon>
        <taxon>Tracheophyta</taxon>
        <taxon>Spermatophyta</taxon>
        <taxon>Magnoliopsida</taxon>
        <taxon>eudicotyledons</taxon>
        <taxon>Gunneridae</taxon>
        <taxon>Pentapetalae</taxon>
        <taxon>Caryophyllales</taxon>
        <taxon>Chenopodiaceae</taxon>
        <taxon>Chenopodioideae</taxon>
        <taxon>Anserineae</taxon>
        <taxon>Spinacia</taxon>
    </lineage>
</organism>
<evidence type="ECO:0000256" key="7">
    <source>
        <dbReference type="ARBA" id="ARBA00022679"/>
    </source>
</evidence>
<keyword evidence="8" id="KW-0539">Nucleus</keyword>
<evidence type="ECO:0000256" key="4">
    <source>
        <dbReference type="ARBA" id="ARBA00020594"/>
    </source>
</evidence>
<keyword evidence="9" id="KW-1185">Reference proteome</keyword>
<sequence>MEEGDEQLSKPSTLRWKILRNALLSRPPSQSDAKSESREIINRISRKGKGNQSFNLIPCHLHQISSTEVQGLTMDACYCYSLPTSIAASNLFLYQRKDNCASITDFEICNKNDIDNTGVVCPWPSEEILSYYCLSHADMFRSKSIIELGAGYGLGGLVIAAASEASEVVISDGNPQVIEYIQRSIAANSEAFGSTVVTSQLLHWNKEDIETLSHKFDFIVASDCTFFKEFHKGLVQTLKSLLKDSGFSEAIFFSPKRGDSLDKFLEEITEAGLTYCISEKYNERVWKSHQELMKGDQSWPNYETDHCYPLLLKISR</sequence>
<comment type="subcellular location">
    <subcellularLocation>
        <location evidence="2">Cytoplasm</location>
    </subcellularLocation>
    <subcellularLocation>
        <location evidence="1">Nucleus</location>
    </subcellularLocation>
</comment>
<dbReference type="GO" id="GO:0032259">
    <property type="term" value="P:methylation"/>
    <property type="evidence" value="ECO:0007669"/>
    <property type="project" value="UniProtKB-KW"/>
</dbReference>
<dbReference type="GO" id="GO:0005634">
    <property type="term" value="C:nucleus"/>
    <property type="evidence" value="ECO:0007669"/>
    <property type="project" value="UniProtKB-SubCell"/>
</dbReference>
<evidence type="ECO:0000256" key="8">
    <source>
        <dbReference type="ARBA" id="ARBA00023242"/>
    </source>
</evidence>
<dbReference type="Proteomes" id="UP000813463">
    <property type="component" value="Chromosome 3"/>
</dbReference>
<reference evidence="9" key="1">
    <citation type="journal article" date="2021" name="Nat. Commun.">
        <title>Genomic analyses provide insights into spinach domestication and the genetic basis of agronomic traits.</title>
        <authorList>
            <person name="Cai X."/>
            <person name="Sun X."/>
            <person name="Xu C."/>
            <person name="Sun H."/>
            <person name="Wang X."/>
            <person name="Ge C."/>
            <person name="Zhang Z."/>
            <person name="Wang Q."/>
            <person name="Fei Z."/>
            <person name="Jiao C."/>
            <person name="Wang Q."/>
        </authorList>
    </citation>
    <scope>NUCLEOTIDE SEQUENCE [LARGE SCALE GENOMIC DNA]</scope>
    <source>
        <strain evidence="9">cv. Varoflay</strain>
    </source>
</reference>
<dbReference type="InterPro" id="IPR025800">
    <property type="entry name" value="CaM-Lys-N-MeTrfase"/>
</dbReference>
<dbReference type="PANTHER" id="PTHR13539:SF3">
    <property type="entry name" value="CALMODULIN-LYSINE N-METHYLTRANSFERASE"/>
    <property type="match status" value="1"/>
</dbReference>